<dbReference type="PANTHER" id="PTHR44329">
    <property type="entry name" value="SERINE/THREONINE-PROTEIN KINASE TNNI3K-RELATED"/>
    <property type="match status" value="1"/>
</dbReference>
<feature type="region of interest" description="Disordered" evidence="5">
    <location>
        <begin position="366"/>
        <end position="395"/>
    </location>
</feature>
<protein>
    <submittedName>
        <fullName evidence="7">Kinase-like domain-containing protein</fullName>
    </submittedName>
</protein>
<keyword evidence="1" id="KW-0808">Transferase</keyword>
<keyword evidence="8" id="KW-1185">Reference proteome</keyword>
<evidence type="ECO:0000256" key="4">
    <source>
        <dbReference type="ARBA" id="ARBA00022840"/>
    </source>
</evidence>
<accession>A0AAD7JTY8</accession>
<evidence type="ECO:0000259" key="6">
    <source>
        <dbReference type="PROSITE" id="PS50011"/>
    </source>
</evidence>
<feature type="domain" description="Protein kinase" evidence="6">
    <location>
        <begin position="1"/>
        <end position="274"/>
    </location>
</feature>
<dbReference type="InterPro" id="IPR051681">
    <property type="entry name" value="Ser/Thr_Kinases-Pseudokinases"/>
</dbReference>
<dbReference type="InterPro" id="IPR008266">
    <property type="entry name" value="Tyr_kinase_AS"/>
</dbReference>
<keyword evidence="3 7" id="KW-0418">Kinase</keyword>
<evidence type="ECO:0000313" key="8">
    <source>
        <dbReference type="Proteomes" id="UP001215598"/>
    </source>
</evidence>
<gene>
    <name evidence="7" type="ORF">B0H16DRAFT_214884</name>
</gene>
<dbReference type="PANTHER" id="PTHR44329:SF288">
    <property type="entry name" value="MITOGEN-ACTIVATED PROTEIN KINASE KINASE KINASE 20"/>
    <property type="match status" value="1"/>
</dbReference>
<keyword evidence="2" id="KW-0547">Nucleotide-binding</keyword>
<dbReference type="SUPFAM" id="SSF56112">
    <property type="entry name" value="Protein kinase-like (PK-like)"/>
    <property type="match status" value="1"/>
</dbReference>
<comment type="caution">
    <text evidence="7">The sequence shown here is derived from an EMBL/GenBank/DDBJ whole genome shotgun (WGS) entry which is preliminary data.</text>
</comment>
<keyword evidence="4" id="KW-0067">ATP-binding</keyword>
<evidence type="ECO:0000256" key="3">
    <source>
        <dbReference type="ARBA" id="ARBA00022777"/>
    </source>
</evidence>
<organism evidence="7 8">
    <name type="scientific">Mycena metata</name>
    <dbReference type="NCBI Taxonomy" id="1033252"/>
    <lineage>
        <taxon>Eukaryota</taxon>
        <taxon>Fungi</taxon>
        <taxon>Dikarya</taxon>
        <taxon>Basidiomycota</taxon>
        <taxon>Agaricomycotina</taxon>
        <taxon>Agaricomycetes</taxon>
        <taxon>Agaricomycetidae</taxon>
        <taxon>Agaricales</taxon>
        <taxon>Marasmiineae</taxon>
        <taxon>Mycenaceae</taxon>
        <taxon>Mycena</taxon>
    </lineage>
</organism>
<name>A0AAD7JTY8_9AGAR</name>
<dbReference type="PROSITE" id="PS00109">
    <property type="entry name" value="PROTEIN_KINASE_TYR"/>
    <property type="match status" value="1"/>
</dbReference>
<dbReference type="Proteomes" id="UP001215598">
    <property type="component" value="Unassembled WGS sequence"/>
</dbReference>
<dbReference type="GO" id="GO:0004674">
    <property type="term" value="F:protein serine/threonine kinase activity"/>
    <property type="evidence" value="ECO:0007669"/>
    <property type="project" value="TreeGrafter"/>
</dbReference>
<dbReference type="Gene3D" id="1.10.510.10">
    <property type="entry name" value="Transferase(Phosphotransferase) domain 1"/>
    <property type="match status" value="1"/>
</dbReference>
<dbReference type="AlphaFoldDB" id="A0AAD7JTY8"/>
<dbReference type="InterPro" id="IPR001245">
    <property type="entry name" value="Ser-Thr/Tyr_kinase_cat_dom"/>
</dbReference>
<dbReference type="Pfam" id="PF07714">
    <property type="entry name" value="PK_Tyr_Ser-Thr"/>
    <property type="match status" value="1"/>
</dbReference>
<evidence type="ECO:0000256" key="5">
    <source>
        <dbReference type="SAM" id="MobiDB-lite"/>
    </source>
</evidence>
<dbReference type="InterPro" id="IPR000719">
    <property type="entry name" value="Prot_kinase_dom"/>
</dbReference>
<evidence type="ECO:0000256" key="1">
    <source>
        <dbReference type="ARBA" id="ARBA00022679"/>
    </source>
</evidence>
<reference evidence="7" key="1">
    <citation type="submission" date="2023-03" db="EMBL/GenBank/DDBJ databases">
        <title>Massive genome expansion in bonnet fungi (Mycena s.s.) driven by repeated elements and novel gene families across ecological guilds.</title>
        <authorList>
            <consortium name="Lawrence Berkeley National Laboratory"/>
            <person name="Harder C.B."/>
            <person name="Miyauchi S."/>
            <person name="Viragh M."/>
            <person name="Kuo A."/>
            <person name="Thoen E."/>
            <person name="Andreopoulos B."/>
            <person name="Lu D."/>
            <person name="Skrede I."/>
            <person name="Drula E."/>
            <person name="Henrissat B."/>
            <person name="Morin E."/>
            <person name="Kohler A."/>
            <person name="Barry K."/>
            <person name="LaButti K."/>
            <person name="Morin E."/>
            <person name="Salamov A."/>
            <person name="Lipzen A."/>
            <person name="Mereny Z."/>
            <person name="Hegedus B."/>
            <person name="Baldrian P."/>
            <person name="Stursova M."/>
            <person name="Weitz H."/>
            <person name="Taylor A."/>
            <person name="Grigoriev I.V."/>
            <person name="Nagy L.G."/>
            <person name="Martin F."/>
            <person name="Kauserud H."/>
        </authorList>
    </citation>
    <scope>NUCLEOTIDE SEQUENCE</scope>
    <source>
        <strain evidence="7">CBHHK182m</strain>
    </source>
</reference>
<dbReference type="GO" id="GO:0005524">
    <property type="term" value="F:ATP binding"/>
    <property type="evidence" value="ECO:0007669"/>
    <property type="project" value="UniProtKB-KW"/>
</dbReference>
<dbReference type="InterPro" id="IPR011009">
    <property type="entry name" value="Kinase-like_dom_sf"/>
</dbReference>
<proteinExistence type="predicted"/>
<feature type="compositionally biased region" description="Basic and acidic residues" evidence="5">
    <location>
        <begin position="376"/>
        <end position="391"/>
    </location>
</feature>
<dbReference type="PROSITE" id="PS50011">
    <property type="entry name" value="PROTEIN_KINASE_DOM"/>
    <property type="match status" value="1"/>
</dbReference>
<sequence length="489" mass="54327">MRQTSFRTVCHWSEWMPSTPDIWRGIWRRVLCIARWQGCGPESYATFLRKCPVAKYSTSLVWRDLHHPHILPFIGIDRDTFPSLAIVSPWMEQGTVLNHLDRHGHADIDKLLFQIAQGIGYLHSRNIVHGDLRGANILVNDNWTACLADFGLSNFTDPISTASSTKRAGSLYWMAPELLDPNRYGRKFVRTPATDVYAFGCVCVELYTGRPPLSDLPGPAVIFPILNGERAPRPMGPPAMSDTLWQNVTKYWAADPEARPPSDIMTQQMVWPALEGEDRLDPEARPSSDIITQQMVWPALEGEDGLVAAGVMTPPLEITSRRCQYPIKCFSMNDPKEGEPLPVEHTVAAGHPEEDVNGTRSIEVEESEALTSEARSSAEPKETALIKEKSPGELQVSSFEHPHNEVGSMDKGEKKSALKSLIHWVKKPILTPGLKRAIKDGSPTETLLSFVEKGADVNVQAKGSPVYFDSPWRPSTALQVAAYSPNSDS</sequence>
<evidence type="ECO:0000256" key="2">
    <source>
        <dbReference type="ARBA" id="ARBA00022741"/>
    </source>
</evidence>
<evidence type="ECO:0000313" key="7">
    <source>
        <dbReference type="EMBL" id="KAJ7770535.1"/>
    </source>
</evidence>
<dbReference type="EMBL" id="JARKIB010000016">
    <property type="protein sequence ID" value="KAJ7770535.1"/>
    <property type="molecule type" value="Genomic_DNA"/>
</dbReference>